<proteinExistence type="predicted"/>
<comment type="caution">
    <text evidence="1">The sequence shown here is derived from an EMBL/GenBank/DDBJ whole genome shotgun (WGS) entry which is preliminary data.</text>
</comment>
<accession>A0ABP0G174</accession>
<dbReference type="Proteomes" id="UP001642483">
    <property type="component" value="Unassembled WGS sequence"/>
</dbReference>
<reference evidence="1 2" key="1">
    <citation type="submission" date="2024-02" db="EMBL/GenBank/DDBJ databases">
        <authorList>
            <person name="Daric V."/>
            <person name="Darras S."/>
        </authorList>
    </citation>
    <scope>NUCLEOTIDE SEQUENCE [LARGE SCALE GENOMIC DNA]</scope>
</reference>
<dbReference type="EMBL" id="CAWYQH010000097">
    <property type="protein sequence ID" value="CAK8683895.1"/>
    <property type="molecule type" value="Genomic_DNA"/>
</dbReference>
<evidence type="ECO:0000313" key="1">
    <source>
        <dbReference type="EMBL" id="CAK8683895.1"/>
    </source>
</evidence>
<evidence type="ECO:0000313" key="2">
    <source>
        <dbReference type="Proteomes" id="UP001642483"/>
    </source>
</evidence>
<keyword evidence="2" id="KW-1185">Reference proteome</keyword>
<sequence>MYYVGCIMRFSVQIFPAKRKEERMLDSAGITRVKITARKSEQIRKQFEVGGDHEPSQITITLVVWTSTKVMVYEDNGMKITWKMKVARA</sequence>
<protein>
    <submittedName>
        <fullName evidence="1">Uncharacterized protein</fullName>
    </submittedName>
</protein>
<gene>
    <name evidence="1" type="ORF">CVLEPA_LOCUS14910</name>
</gene>
<organism evidence="1 2">
    <name type="scientific">Clavelina lepadiformis</name>
    <name type="common">Light-bulb sea squirt</name>
    <name type="synonym">Ascidia lepadiformis</name>
    <dbReference type="NCBI Taxonomy" id="159417"/>
    <lineage>
        <taxon>Eukaryota</taxon>
        <taxon>Metazoa</taxon>
        <taxon>Chordata</taxon>
        <taxon>Tunicata</taxon>
        <taxon>Ascidiacea</taxon>
        <taxon>Aplousobranchia</taxon>
        <taxon>Clavelinidae</taxon>
        <taxon>Clavelina</taxon>
    </lineage>
</organism>
<name>A0ABP0G174_CLALP</name>